<feature type="region of interest" description="Disordered" evidence="1">
    <location>
        <begin position="986"/>
        <end position="1013"/>
    </location>
</feature>
<evidence type="ECO:0000256" key="1">
    <source>
        <dbReference type="SAM" id="MobiDB-lite"/>
    </source>
</evidence>
<feature type="compositionally biased region" description="Acidic residues" evidence="1">
    <location>
        <begin position="402"/>
        <end position="414"/>
    </location>
</feature>
<keyword evidence="4" id="KW-1185">Reference proteome</keyword>
<proteinExistence type="predicted"/>
<keyword evidence="2" id="KW-1133">Transmembrane helix</keyword>
<feature type="compositionally biased region" description="Basic and acidic residues" evidence="1">
    <location>
        <begin position="417"/>
        <end position="449"/>
    </location>
</feature>
<feature type="compositionally biased region" description="Basic and acidic residues" evidence="1">
    <location>
        <begin position="490"/>
        <end position="523"/>
    </location>
</feature>
<sequence>MGDGQDGGAARGALEALLEGGLAGGVEGAGALVEQQQAGLAHEGAGDGQALPLAAGETGGRGPALGVVALGQGGDDVVDVGQPAGLLDLGLGGLGVGGGAEADVEADAAVEQGRVLRHDGDGVPEGGRQVGDVVAVDEHLALRGGVEALDEVHDGGLAGARGAHQAAELAGLQGEGDVVEDVDVWAARVGEGDVVEGDPDAAAAAAGAGVGPLGLGVGGGLDVDVHVDVDVLPGELRVHKWLGAGVTEVVVPAEVDDGHDARQGGTGAGELGGEGEHGAPELGADEHGDEDDEELGLGVLAAHDELGPPPVGEGVDKGAGGVGDGQPDVGRGRGAHHLLLGRGQQAGVVVEDLALEREGGDGLDGLDGLGGHRSGVGKGGRVALLVAGQHAQLHEAGAQEQGDGDEADDGDLPGDDVGQHDGHEHVDADGEDGADGRPAEAADGRRVLGDDGQQARRAAAVRLVPLHVLAEQGAEGQHADRVEQLLGHDAEAGPGEEVGKELDRRQPEQQPREEAAHGQDPLHRAGAGVEGGDVVAEDDAGPREGAADDGGGDDGDDDPDQRRSDEAPEALEHGAVGLGRVEAGHLRLVLVMVVAAAAAPLFTTRLGLLQALGVVVVMMVLVRLLLLLAHHDVVVLERRAILHRVARGGAGAGAGAGVGPGAVAVGGGAADALQPGHAGKGAVLAGHQVIVGTLLDDPAGVHDDDVVGVADGRQPVGDGDDGAVLGRRLLDGALDALLAGRVERRGGLVQHEDLGVADQGPGEGDALALAAADERPAGAGRGAVAVVQPVDEGGGVGLLGRVPDEVDNLPDLGPVVVHRRQRVLAPGGELGQLAAAEVGLQALVLGLGRVDEAEGDVLEDGPVQQRGLLLDEADEAAEAADVEGAQVVAVEEDLPLVRVLETGEQGGDGGLAAAREADDGRVLAGGELEVDVAQDGLAGPRRVLKGDVAELEALGVVQGQDLALVRGAVDLRGRLYVFPQTLVGGRGASEKGEDRGDGAEHDAGWGGGQTWKG</sequence>
<reference evidence="3 4" key="1">
    <citation type="journal article" date="2019" name="PLoS ONE">
        <title>Comparative genome analysis indicates high evolutionary potential of pathogenicity genes in Colletotrichum tanaceti.</title>
        <authorList>
            <person name="Lelwala R.V."/>
            <person name="Korhonen P.K."/>
            <person name="Young N.D."/>
            <person name="Scott J.B."/>
            <person name="Ades P.A."/>
            <person name="Gasser R.B."/>
            <person name="Taylor P.W.J."/>
        </authorList>
    </citation>
    <scope>NUCLEOTIDE SEQUENCE [LARGE SCALE GENOMIC DNA]</scope>
    <source>
        <strain evidence="3">BRIP57314</strain>
    </source>
</reference>
<feature type="region of interest" description="Disordered" evidence="1">
    <location>
        <begin position="393"/>
        <end position="453"/>
    </location>
</feature>
<dbReference type="AntiFam" id="ANF00142">
    <property type="entry name" value="Shadow ORF (opposite yadG)"/>
</dbReference>
<feature type="region of interest" description="Disordered" evidence="1">
    <location>
        <begin position="303"/>
        <end position="335"/>
    </location>
</feature>
<feature type="compositionally biased region" description="Basic and acidic residues" evidence="1">
    <location>
        <begin position="988"/>
        <end position="1003"/>
    </location>
</feature>
<keyword evidence="2" id="KW-0812">Transmembrane</keyword>
<gene>
    <name evidence="3" type="ORF">CTA1_4387</name>
</gene>
<dbReference type="Proteomes" id="UP000310108">
    <property type="component" value="Unassembled WGS sequence"/>
</dbReference>
<feature type="transmembrane region" description="Helical" evidence="2">
    <location>
        <begin position="608"/>
        <end position="629"/>
    </location>
</feature>
<dbReference type="AntiFam" id="ANF00095">
    <property type="entry name" value="Shadow ORF (opposite ABC transporters)"/>
</dbReference>
<evidence type="ECO:0000256" key="2">
    <source>
        <dbReference type="SAM" id="Phobius"/>
    </source>
</evidence>
<feature type="region of interest" description="Disordered" evidence="1">
    <location>
        <begin position="490"/>
        <end position="565"/>
    </location>
</feature>
<dbReference type="EMBL" id="PJEX01000307">
    <property type="protein sequence ID" value="TKW51410.1"/>
    <property type="molecule type" value="Genomic_DNA"/>
</dbReference>
<feature type="compositionally biased region" description="Acidic residues" evidence="1">
    <location>
        <begin position="550"/>
        <end position="559"/>
    </location>
</feature>
<comment type="caution">
    <text evidence="3">The sequence shown here is derived from an EMBL/GenBank/DDBJ whole genome shotgun (WGS) entry which is preliminary data.</text>
</comment>
<keyword evidence="2" id="KW-0472">Membrane</keyword>
<accession>A0A4U6X7E5</accession>
<evidence type="ECO:0000313" key="4">
    <source>
        <dbReference type="Proteomes" id="UP000310108"/>
    </source>
</evidence>
<dbReference type="AlphaFoldDB" id="A0A4U6X7E5"/>
<organism evidence="3 4">
    <name type="scientific">Colletotrichum tanaceti</name>
    <dbReference type="NCBI Taxonomy" id="1306861"/>
    <lineage>
        <taxon>Eukaryota</taxon>
        <taxon>Fungi</taxon>
        <taxon>Dikarya</taxon>
        <taxon>Ascomycota</taxon>
        <taxon>Pezizomycotina</taxon>
        <taxon>Sordariomycetes</taxon>
        <taxon>Hypocreomycetidae</taxon>
        <taxon>Glomerellales</taxon>
        <taxon>Glomerellaceae</taxon>
        <taxon>Colletotrichum</taxon>
        <taxon>Colletotrichum destructivum species complex</taxon>
    </lineage>
</organism>
<evidence type="ECO:0000313" key="3">
    <source>
        <dbReference type="EMBL" id="TKW51410.1"/>
    </source>
</evidence>
<protein>
    <submittedName>
        <fullName evidence="3">Uncharacterized protein</fullName>
    </submittedName>
</protein>
<name>A0A4U6X7E5_9PEZI</name>
<feature type="compositionally biased region" description="Gly residues" evidence="1">
    <location>
        <begin position="1004"/>
        <end position="1013"/>
    </location>
</feature>
<feature type="region of interest" description="Disordered" evidence="1">
    <location>
        <begin position="255"/>
        <end position="291"/>
    </location>
</feature>